<keyword evidence="6 9" id="KW-0040">ANK repeat</keyword>
<keyword evidence="2" id="KW-0479">Metal-binding</keyword>
<keyword evidence="8" id="KW-0966">Cell projection</keyword>
<evidence type="ECO:0000256" key="1">
    <source>
        <dbReference type="ARBA" id="ARBA00004138"/>
    </source>
</evidence>
<keyword evidence="5" id="KW-0862">Zinc</keyword>
<evidence type="ECO:0000259" key="11">
    <source>
        <dbReference type="PROSITE" id="PS50865"/>
    </source>
</evidence>
<dbReference type="InterPro" id="IPR036770">
    <property type="entry name" value="Ankyrin_rpt-contain_sf"/>
</dbReference>
<evidence type="ECO:0000256" key="3">
    <source>
        <dbReference type="ARBA" id="ARBA00022737"/>
    </source>
</evidence>
<dbReference type="STRING" id="80972.ENSAOCP00000005182"/>
<dbReference type="InterPro" id="IPR052452">
    <property type="entry name" value="Ankyrin-MYND_dom_contain_2"/>
</dbReference>
<evidence type="ECO:0000256" key="6">
    <source>
        <dbReference type="ARBA" id="ARBA00023043"/>
    </source>
</evidence>
<evidence type="ECO:0000256" key="10">
    <source>
        <dbReference type="PROSITE-ProRule" id="PRU00134"/>
    </source>
</evidence>
<dbReference type="GO" id="GO:0008270">
    <property type="term" value="F:zinc ion binding"/>
    <property type="evidence" value="ECO:0007669"/>
    <property type="project" value="UniProtKB-KW"/>
</dbReference>
<dbReference type="KEGG" id="aoce:111585722"/>
<proteinExistence type="predicted"/>
<keyword evidence="3" id="KW-0677">Repeat</keyword>
<dbReference type="InterPro" id="IPR002110">
    <property type="entry name" value="Ankyrin_rpt"/>
</dbReference>
<evidence type="ECO:0000313" key="12">
    <source>
        <dbReference type="Ensembl" id="ENSAOCP00000005182.2"/>
    </source>
</evidence>
<dbReference type="Pfam" id="PF01753">
    <property type="entry name" value="zf-MYND"/>
    <property type="match status" value="1"/>
</dbReference>
<dbReference type="SMART" id="SM00248">
    <property type="entry name" value="ANK"/>
    <property type="match status" value="2"/>
</dbReference>
<dbReference type="Proteomes" id="UP001501940">
    <property type="component" value="Chromosome 15"/>
</dbReference>
<dbReference type="PROSITE" id="PS01360">
    <property type="entry name" value="ZF_MYND_1"/>
    <property type="match status" value="1"/>
</dbReference>
<sequence>MAAPQKGDLSASERRILQVITAGDVQEAAQLLASKEVRVNCLDEYGMTPLMHAAYNGKADICRLLLQHGADVNCNQHEYGYTALMFAGLSGKTDITSMILDAGAETELVNSVGRTAAQMAAFVGQHDCVTVINNFFSRARLEYYTRPQGQEKEPKLPPRLAGPLHKIIMTTNLNPVKIVMMVKENSVLVDVAALEKCYQVMDLLCEQCVKQQDMNEVLAMKMHYISCVLQKCVASLEKQDEKLDTLVKCLLRGRDSDGFPQYQEKFIRDCIKKFPYCEVTLLQQLVRSIAPVDIGNDPTAYSVLTQALTGQVVFVDADYCATCGDRGADKWCSLCKAVTYCSLSCQKLHWFTHSKMCRSLQDPDADLEKNTPRLKEIKEDESNLVTETANFLQELCLRAEEKVAAAGGCPADLLACSSTSVEGPHLAPKTEAEQ</sequence>
<dbReference type="Gene3D" id="6.10.140.2220">
    <property type="match status" value="1"/>
</dbReference>
<name>A0A3Q1AUL0_AMPOC</name>
<accession>A0A3Q1AUL0</accession>
<feature type="repeat" description="ANK" evidence="9">
    <location>
        <begin position="79"/>
        <end position="111"/>
    </location>
</feature>
<dbReference type="GO" id="GO:0005929">
    <property type="term" value="C:cilium"/>
    <property type="evidence" value="ECO:0007669"/>
    <property type="project" value="UniProtKB-SubCell"/>
</dbReference>
<reference evidence="12" key="3">
    <citation type="submission" date="2025-09" db="UniProtKB">
        <authorList>
            <consortium name="Ensembl"/>
        </authorList>
    </citation>
    <scope>IDENTIFICATION</scope>
</reference>
<feature type="repeat" description="ANK" evidence="9">
    <location>
        <begin position="45"/>
        <end position="77"/>
    </location>
</feature>
<keyword evidence="7" id="KW-0969">Cilium</keyword>
<keyword evidence="13" id="KW-1185">Reference proteome</keyword>
<dbReference type="AlphaFoldDB" id="A0A3Q1AUL0"/>
<reference evidence="12 13" key="1">
    <citation type="submission" date="2022-01" db="EMBL/GenBank/DDBJ databases">
        <title>A chromosome-scale genome assembly of the false clownfish, Amphiprion ocellaris.</title>
        <authorList>
            <person name="Ryu T."/>
        </authorList>
    </citation>
    <scope>NUCLEOTIDE SEQUENCE [LARGE SCALE GENOMIC DNA]</scope>
</reference>
<dbReference type="PROSITE" id="PS50297">
    <property type="entry name" value="ANK_REP_REGION"/>
    <property type="match status" value="2"/>
</dbReference>
<protein>
    <recommendedName>
        <fullName evidence="11">MYND-type domain-containing protein</fullName>
    </recommendedName>
</protein>
<comment type="subcellular location">
    <subcellularLocation>
        <location evidence="1">Cell projection</location>
        <location evidence="1">Cilium</location>
    </subcellularLocation>
</comment>
<organism evidence="12 13">
    <name type="scientific">Amphiprion ocellaris</name>
    <name type="common">Clown anemonefish</name>
    <dbReference type="NCBI Taxonomy" id="80972"/>
    <lineage>
        <taxon>Eukaryota</taxon>
        <taxon>Metazoa</taxon>
        <taxon>Chordata</taxon>
        <taxon>Craniata</taxon>
        <taxon>Vertebrata</taxon>
        <taxon>Euteleostomi</taxon>
        <taxon>Actinopterygii</taxon>
        <taxon>Neopterygii</taxon>
        <taxon>Teleostei</taxon>
        <taxon>Neoteleostei</taxon>
        <taxon>Acanthomorphata</taxon>
        <taxon>Ovalentaria</taxon>
        <taxon>Pomacentridae</taxon>
        <taxon>Amphiprion</taxon>
    </lineage>
</organism>
<dbReference type="Pfam" id="PF12796">
    <property type="entry name" value="Ank_2"/>
    <property type="match status" value="1"/>
</dbReference>
<dbReference type="Ensembl" id="ENSAOCT00000006774.2">
    <property type="protein sequence ID" value="ENSAOCP00000005182.2"/>
    <property type="gene ID" value="ENSAOCG00000008642.2"/>
</dbReference>
<dbReference type="FunFam" id="1.25.40.20:FF:000182">
    <property type="entry name" value="Ankyrin repeat and MYND domain containing 2a"/>
    <property type="match status" value="1"/>
</dbReference>
<feature type="domain" description="MYND-type" evidence="11">
    <location>
        <begin position="320"/>
        <end position="357"/>
    </location>
</feature>
<reference evidence="12" key="2">
    <citation type="submission" date="2025-08" db="UniProtKB">
        <authorList>
            <consortium name="Ensembl"/>
        </authorList>
    </citation>
    <scope>IDENTIFICATION</scope>
</reference>
<dbReference type="PROSITE" id="PS50865">
    <property type="entry name" value="ZF_MYND_2"/>
    <property type="match status" value="1"/>
</dbReference>
<dbReference type="OMA" id="MMETANF"/>
<dbReference type="PROSITE" id="PS50088">
    <property type="entry name" value="ANK_REPEAT"/>
    <property type="match status" value="2"/>
</dbReference>
<evidence type="ECO:0000256" key="5">
    <source>
        <dbReference type="ARBA" id="ARBA00022833"/>
    </source>
</evidence>
<dbReference type="SUPFAM" id="SSF144232">
    <property type="entry name" value="HIT/MYND zinc finger-like"/>
    <property type="match status" value="1"/>
</dbReference>
<evidence type="ECO:0000256" key="7">
    <source>
        <dbReference type="ARBA" id="ARBA00023069"/>
    </source>
</evidence>
<dbReference type="InterPro" id="IPR002893">
    <property type="entry name" value="Znf_MYND"/>
</dbReference>
<evidence type="ECO:0000256" key="2">
    <source>
        <dbReference type="ARBA" id="ARBA00022723"/>
    </source>
</evidence>
<dbReference type="SUPFAM" id="SSF48403">
    <property type="entry name" value="Ankyrin repeat"/>
    <property type="match status" value="1"/>
</dbReference>
<keyword evidence="4 10" id="KW-0863">Zinc-finger</keyword>
<dbReference type="PANTHER" id="PTHR24150">
    <property type="entry name" value="ANKYRIN REPEAT AND MYND DOMAIN-CONTAINING PROTEIN 2"/>
    <property type="match status" value="1"/>
</dbReference>
<evidence type="ECO:0000256" key="4">
    <source>
        <dbReference type="ARBA" id="ARBA00022771"/>
    </source>
</evidence>
<evidence type="ECO:0000313" key="13">
    <source>
        <dbReference type="Proteomes" id="UP001501940"/>
    </source>
</evidence>
<dbReference type="RefSeq" id="XP_023151084.2">
    <property type="nucleotide sequence ID" value="XM_023295316.3"/>
</dbReference>
<dbReference type="GeneTree" id="ENSGT00390000016820"/>
<dbReference type="Gene3D" id="1.25.40.20">
    <property type="entry name" value="Ankyrin repeat-containing domain"/>
    <property type="match status" value="1"/>
</dbReference>
<dbReference type="PANTHER" id="PTHR24150:SF8">
    <property type="entry name" value="ANKYRIN REPEAT AND MYND DOMAIN-CONTAINING PROTEIN 2"/>
    <property type="match status" value="1"/>
</dbReference>
<dbReference type="GeneID" id="111585722"/>
<evidence type="ECO:0000256" key="8">
    <source>
        <dbReference type="ARBA" id="ARBA00023273"/>
    </source>
</evidence>
<evidence type="ECO:0000256" key="9">
    <source>
        <dbReference type="PROSITE-ProRule" id="PRU00023"/>
    </source>
</evidence>